<dbReference type="KEGG" id="wna:KA717_25585"/>
<accession>A0A977KSY1</accession>
<proteinExistence type="predicted"/>
<name>A0A977KSY1_9CYAN</name>
<organism evidence="2">
    <name type="scientific">Woronichinia naegeliana WA131</name>
    <dbReference type="NCBI Taxonomy" id="2824559"/>
    <lineage>
        <taxon>Bacteria</taxon>
        <taxon>Bacillati</taxon>
        <taxon>Cyanobacteriota</taxon>
        <taxon>Cyanophyceae</taxon>
        <taxon>Synechococcales</taxon>
        <taxon>Coelosphaeriaceae</taxon>
        <taxon>Woronichinia</taxon>
    </lineage>
</organism>
<dbReference type="Proteomes" id="UP001065613">
    <property type="component" value="Chromosome"/>
</dbReference>
<gene>
    <name evidence="2" type="ORF">KA717_25585</name>
</gene>
<sequence length="231" mass="26321">MTTIRWPQIRLGICAVLLTGLLGEWIYILLQPSSDSKNPNALNIVYPPQVPLPGWQLDKSVPLAAKNKAQTPGHLYQYSRSQETVDIQVHGQKYGDGNVSRYLMVYGFTPPATTLLTIKQQPTTGYYALTSINSQAYLSACLNPHGQSTVTEAQFIQNLNLHGWSPQRALGWLFGLNDFRDTRCFWTILSAPIADTENPQLLADKYAMLEKVWQDWYRWWQPQLKKPELQL</sequence>
<dbReference type="NCBIfam" id="TIGR04153">
    <property type="entry name" value="cyanosortA_assc"/>
    <property type="match status" value="1"/>
</dbReference>
<dbReference type="InterPro" id="IPR026411">
    <property type="entry name" value="Cyanosort_A_assoc"/>
</dbReference>
<dbReference type="AlphaFoldDB" id="A0A977KSY1"/>
<keyword evidence="1" id="KW-0472">Membrane</keyword>
<dbReference type="EMBL" id="CP073041">
    <property type="protein sequence ID" value="UXE59249.1"/>
    <property type="molecule type" value="Genomic_DNA"/>
</dbReference>
<reference evidence="2" key="1">
    <citation type="submission" date="2021-04" db="EMBL/GenBank/DDBJ databases">
        <title>Genome sequence of Woronichinia naegeliana from Washington state freshwater lake bloom.</title>
        <authorList>
            <person name="Dreher T.W."/>
        </authorList>
    </citation>
    <scope>NUCLEOTIDE SEQUENCE</scope>
    <source>
        <strain evidence="2">WA131</strain>
    </source>
</reference>
<feature type="transmembrane region" description="Helical" evidence="1">
    <location>
        <begin position="12"/>
        <end position="30"/>
    </location>
</feature>
<protein>
    <submittedName>
        <fullName evidence="2">Cyanoexosortase A system-associated protein</fullName>
    </submittedName>
</protein>
<evidence type="ECO:0000256" key="1">
    <source>
        <dbReference type="SAM" id="Phobius"/>
    </source>
</evidence>
<keyword evidence="1" id="KW-1133">Transmembrane helix</keyword>
<evidence type="ECO:0000313" key="2">
    <source>
        <dbReference type="EMBL" id="UXE59249.1"/>
    </source>
</evidence>
<keyword evidence="1" id="KW-0812">Transmembrane</keyword>